<feature type="region of interest" description="Disordered" evidence="1">
    <location>
        <begin position="42"/>
        <end position="106"/>
    </location>
</feature>
<gene>
    <name evidence="3" type="ORF">F1193_13505</name>
</gene>
<keyword evidence="2" id="KW-0732">Signal</keyword>
<evidence type="ECO:0000256" key="1">
    <source>
        <dbReference type="SAM" id="MobiDB-lite"/>
    </source>
</evidence>
<evidence type="ECO:0000313" key="3">
    <source>
        <dbReference type="EMBL" id="KAA5598261.1"/>
    </source>
</evidence>
<comment type="caution">
    <text evidence="3">The sequence shown here is derived from an EMBL/GenBank/DDBJ whole genome shotgun (WGS) entry which is preliminary data.</text>
</comment>
<reference evidence="3 4" key="1">
    <citation type="submission" date="2019-09" db="EMBL/GenBank/DDBJ databases">
        <title>Draft Whole-Genome sequence of Blastochloris sulfoviridis DSM 729.</title>
        <authorList>
            <person name="Meyer T.E."/>
            <person name="Kyndt J.A."/>
        </authorList>
    </citation>
    <scope>NUCLEOTIDE SEQUENCE [LARGE SCALE GENOMIC DNA]</scope>
    <source>
        <strain evidence="3 4">DSM 729</strain>
    </source>
</reference>
<proteinExistence type="predicted"/>
<dbReference type="EMBL" id="VWPL01000028">
    <property type="protein sequence ID" value="KAA5598261.1"/>
    <property type="molecule type" value="Genomic_DNA"/>
</dbReference>
<evidence type="ECO:0000256" key="2">
    <source>
        <dbReference type="SAM" id="SignalP"/>
    </source>
</evidence>
<dbReference type="AlphaFoldDB" id="A0A5M6HR36"/>
<feature type="chain" id="PRO_5024318622" evidence="2">
    <location>
        <begin position="19"/>
        <end position="517"/>
    </location>
</feature>
<dbReference type="OrthoDB" id="7398962at2"/>
<organism evidence="3 4">
    <name type="scientific">Blastochloris sulfoviridis</name>
    <dbReference type="NCBI Taxonomy" id="50712"/>
    <lineage>
        <taxon>Bacteria</taxon>
        <taxon>Pseudomonadati</taxon>
        <taxon>Pseudomonadota</taxon>
        <taxon>Alphaproteobacteria</taxon>
        <taxon>Hyphomicrobiales</taxon>
        <taxon>Blastochloridaceae</taxon>
        <taxon>Blastochloris</taxon>
    </lineage>
</organism>
<dbReference type="PROSITE" id="PS51257">
    <property type="entry name" value="PROKAR_LIPOPROTEIN"/>
    <property type="match status" value="1"/>
</dbReference>
<keyword evidence="4" id="KW-1185">Reference proteome</keyword>
<accession>A0A5M6HR36</accession>
<dbReference type="Proteomes" id="UP000323886">
    <property type="component" value="Unassembled WGS sequence"/>
</dbReference>
<feature type="signal peptide" evidence="2">
    <location>
        <begin position="1"/>
        <end position="18"/>
    </location>
</feature>
<dbReference type="InterPro" id="IPR018759">
    <property type="entry name" value="BBP2_2"/>
</dbReference>
<protein>
    <submittedName>
        <fullName evidence="3">Outer membrane beta-barrel protein</fullName>
    </submittedName>
</protein>
<sequence>MPHTRLALLCLAALGALAAACGQPRAQEAQAGREHATVALRRSIDDTPTVQASVTAPDDTVAAPPSGAGTTGFVAEGPRKKAKPAAQPAGATQPAGRVRPEPKLNRRAFDETINAVTARSARLRATRLQAWGDTPVEPTEPFDPLGIRAGSFLLKPWFESGIGYDTNPLATNTNPKPSLYQQFASGLTAQSDWSRHALAADIRGSYTRYDTVSGNNRPEIDAILRGRIDVSDRTRYALEGHFQLTTESAGNPDAPTDVVRPPPIVTTGGSVGFAHRWNRFDVAAAGGLDHVVYENGEMLNGETLDRSDRNYDQPSVRLRAGYELRPGVTPFVAGEFDSREFAQEVDDSGYQRASTGMQIRAGTSFELTRLLTGEASLGWIARNYVDPRLADISGLLVDASLVWVASGLTTVRFTAVTTINETSFEDTTGVLERILGLRIDHAFRRWLIGTVRLGWEFDDYGQSGRRDNRFVVGAQASIKLARELWLTGEVRQETLDSNEPVNDYTANIMMVGLRLQR</sequence>
<name>A0A5M6HR36_9HYPH</name>
<feature type="compositionally biased region" description="Low complexity" evidence="1">
    <location>
        <begin position="84"/>
        <end position="97"/>
    </location>
</feature>
<dbReference type="Pfam" id="PF10082">
    <property type="entry name" value="BBP2_2"/>
    <property type="match status" value="1"/>
</dbReference>
<evidence type="ECO:0000313" key="4">
    <source>
        <dbReference type="Proteomes" id="UP000323886"/>
    </source>
</evidence>
<dbReference type="RefSeq" id="WP_150098335.1">
    <property type="nucleotide sequence ID" value="NZ_VWPL01000028.1"/>
</dbReference>